<accession>A0A0N4WU18</accession>
<protein>
    <submittedName>
        <fullName evidence="3">HTH_40 domain-containing protein</fullName>
    </submittedName>
</protein>
<reference evidence="1 2" key="2">
    <citation type="submission" date="2018-11" db="EMBL/GenBank/DDBJ databases">
        <authorList>
            <consortium name="Pathogen Informatics"/>
        </authorList>
    </citation>
    <scope>NUCLEOTIDE SEQUENCE [LARGE SCALE GENOMIC DNA]</scope>
    <source>
        <strain evidence="1 2">MHpl1</strain>
    </source>
</reference>
<evidence type="ECO:0000313" key="2">
    <source>
        <dbReference type="Proteomes" id="UP000268014"/>
    </source>
</evidence>
<evidence type="ECO:0000313" key="3">
    <source>
        <dbReference type="WBParaSite" id="HPLM_0001511701-mRNA-1"/>
    </source>
</evidence>
<proteinExistence type="predicted"/>
<keyword evidence="2" id="KW-1185">Reference proteome</keyword>
<sequence>MYSESVGRYEQITDAEVAIRCGLSSEGVLGWIMGDIEFNGVRDHLEIQFAIESILQFRNREKISALEESMTMAVRMHKDEAKITQSGK</sequence>
<evidence type="ECO:0000313" key="1">
    <source>
        <dbReference type="EMBL" id="VDO55409.1"/>
    </source>
</evidence>
<organism evidence="3">
    <name type="scientific">Haemonchus placei</name>
    <name type="common">Barber's pole worm</name>
    <dbReference type="NCBI Taxonomy" id="6290"/>
    <lineage>
        <taxon>Eukaryota</taxon>
        <taxon>Metazoa</taxon>
        <taxon>Ecdysozoa</taxon>
        <taxon>Nematoda</taxon>
        <taxon>Chromadorea</taxon>
        <taxon>Rhabditida</taxon>
        <taxon>Rhabditina</taxon>
        <taxon>Rhabditomorpha</taxon>
        <taxon>Strongyloidea</taxon>
        <taxon>Trichostrongylidae</taxon>
        <taxon>Haemonchus</taxon>
    </lineage>
</organism>
<dbReference type="EMBL" id="UZAF01018837">
    <property type="protein sequence ID" value="VDO55409.1"/>
    <property type="molecule type" value="Genomic_DNA"/>
</dbReference>
<dbReference type="AlphaFoldDB" id="A0A0N4WU18"/>
<reference evidence="3" key="1">
    <citation type="submission" date="2017-02" db="UniProtKB">
        <authorList>
            <consortium name="WormBaseParasite"/>
        </authorList>
    </citation>
    <scope>IDENTIFICATION</scope>
</reference>
<dbReference type="WBParaSite" id="HPLM_0001511701-mRNA-1">
    <property type="protein sequence ID" value="HPLM_0001511701-mRNA-1"/>
    <property type="gene ID" value="HPLM_0001511701"/>
</dbReference>
<name>A0A0N4WU18_HAEPC</name>
<dbReference type="Proteomes" id="UP000268014">
    <property type="component" value="Unassembled WGS sequence"/>
</dbReference>
<gene>
    <name evidence="1" type="ORF">HPLM_LOCUS15109</name>
</gene>